<feature type="compositionally biased region" description="Acidic residues" evidence="1">
    <location>
        <begin position="440"/>
        <end position="450"/>
    </location>
</feature>
<feature type="compositionally biased region" description="Gly residues" evidence="1">
    <location>
        <begin position="408"/>
        <end position="420"/>
    </location>
</feature>
<dbReference type="AlphaFoldDB" id="A0A3S3UJL6"/>
<dbReference type="RefSeq" id="WP_127825933.1">
    <property type="nucleotide sequence ID" value="NZ_RZYA01000001.1"/>
</dbReference>
<dbReference type="EMBL" id="RZYA01000001">
    <property type="protein sequence ID" value="RVU28344.1"/>
    <property type="molecule type" value="Genomic_DNA"/>
</dbReference>
<keyword evidence="3" id="KW-1185">Reference proteome</keyword>
<organism evidence="2 3">
    <name type="scientific">Streptomyces antnestii</name>
    <dbReference type="NCBI Taxonomy" id="2494256"/>
    <lineage>
        <taxon>Bacteria</taxon>
        <taxon>Bacillati</taxon>
        <taxon>Actinomycetota</taxon>
        <taxon>Actinomycetes</taxon>
        <taxon>Kitasatosporales</taxon>
        <taxon>Streptomycetaceae</taxon>
        <taxon>Streptomyces</taxon>
    </lineage>
</organism>
<evidence type="ECO:0000313" key="3">
    <source>
        <dbReference type="Proteomes" id="UP000283128"/>
    </source>
</evidence>
<feature type="compositionally biased region" description="Basic residues" evidence="1">
    <location>
        <begin position="488"/>
        <end position="499"/>
    </location>
</feature>
<comment type="caution">
    <text evidence="2">The sequence shown here is derived from an EMBL/GenBank/DDBJ whole genome shotgun (WGS) entry which is preliminary data.</text>
</comment>
<proteinExistence type="predicted"/>
<feature type="compositionally biased region" description="Basic and acidic residues" evidence="1">
    <location>
        <begin position="389"/>
        <end position="401"/>
    </location>
</feature>
<evidence type="ECO:0000313" key="2">
    <source>
        <dbReference type="EMBL" id="RVU28344.1"/>
    </source>
</evidence>
<protein>
    <submittedName>
        <fullName evidence="2">DUF4192 domain-containing protein</fullName>
    </submittedName>
</protein>
<dbReference type="Proteomes" id="UP000283128">
    <property type="component" value="Unassembled WGS sequence"/>
</dbReference>
<sequence>MTNHSEAAGAPGTEQVTLRNPAELAEALPYLLGFRPEDSIVLVALHRGRFGGRVRIGIPERPGDWPSVADEMARCLVSGCKRREGIPDGIVAFLCRDPKAHETGRQTMEHLRPLAQSLRTACGGLDVPVVETLCIADDHFWSYSCPVAECCPPDGTPLAASGTSVTAAAMTYAGIQVRRPLRETRARLAPWQTAAVAEQERALDAAAMALVPRILSGAPRAEIAGETLDLAQRVWRRFGHAPAGGDTLETDLRDDEQLAHDEAARLILGLQDRLTRDHAAEWMEGDEAPLALRLWRALARRCVGPYGEHAAAPLTLAGWVAWSLGDRVEAGEALDMALEADPRYVFARLLMEACSADLDPELVRRSLRKSREDRILAASETGSEGGGDVDVHGDVDSHGDGDGDGDGDGSGVGVRSGAGGVADVAVGPEGGSATGQAGAEESEESEESEDSRESSEARMMRALEAALRRRGPRRSGAGKGPAQAGAHATRRPQGRRRVGRQGSRRDG</sequence>
<feature type="region of interest" description="Disordered" evidence="1">
    <location>
        <begin position="377"/>
        <end position="507"/>
    </location>
</feature>
<feature type="compositionally biased region" description="Basic and acidic residues" evidence="1">
    <location>
        <begin position="451"/>
        <end position="461"/>
    </location>
</feature>
<dbReference type="InterPro" id="IPR025447">
    <property type="entry name" value="DUF4192"/>
</dbReference>
<name>A0A3S3UJL6_9ACTN</name>
<reference evidence="2 3" key="1">
    <citation type="submission" date="2019-01" db="EMBL/GenBank/DDBJ databases">
        <title>Genome sequences of Streptomyces and Rhizobium isolates collected from root and soil.</title>
        <authorList>
            <person name="Chhettri S."/>
            <person name="Sevigny J.L."/>
            <person name="Sen A."/>
            <person name="Ennis N."/>
            <person name="Tisa L."/>
        </authorList>
    </citation>
    <scope>NUCLEOTIDE SEQUENCE [LARGE SCALE GENOMIC DNA]</scope>
    <source>
        <strain evidence="2 3">San01</strain>
    </source>
</reference>
<dbReference type="Pfam" id="PF13830">
    <property type="entry name" value="DUF4192"/>
    <property type="match status" value="1"/>
</dbReference>
<accession>A0A3S3UJL6</accession>
<gene>
    <name evidence="2" type="ORF">EOT10_00160</name>
</gene>
<dbReference type="OrthoDB" id="3264463at2"/>
<evidence type="ECO:0000256" key="1">
    <source>
        <dbReference type="SAM" id="MobiDB-lite"/>
    </source>
</evidence>